<evidence type="ECO:0000313" key="2">
    <source>
        <dbReference type="Proteomes" id="UP000008956"/>
    </source>
</evidence>
<reference evidence="1 2" key="2">
    <citation type="submission" date="2010-03" db="EMBL/GenBank/DDBJ databases">
        <authorList>
            <person name="Pajon A."/>
        </authorList>
    </citation>
    <scope>NUCLEOTIDE SEQUENCE [LARGE SCALE GENOMIC DNA]</scope>
    <source>
        <strain evidence="1 2">L2-14</strain>
    </source>
</reference>
<evidence type="ECO:0008006" key="3">
    <source>
        <dbReference type="Google" id="ProtNLM"/>
    </source>
</evidence>
<dbReference type="Proteomes" id="UP000008956">
    <property type="component" value="Chromosome"/>
</dbReference>
<protein>
    <recommendedName>
        <fullName evidence="3">UDP-N-acetylglucosamine kinase</fullName>
    </recommendedName>
</protein>
<dbReference type="HOGENOM" id="CLU_080695_0_0_9"/>
<dbReference type="Gene3D" id="3.40.50.300">
    <property type="entry name" value="P-loop containing nucleotide triphosphate hydrolases"/>
    <property type="match status" value="1"/>
</dbReference>
<dbReference type="PATRIC" id="fig|657313.3.peg.108"/>
<accession>D4M1S8</accession>
<sequence length="254" mass="30530">MQKLTFVIGANAAGKTYFIEHYLANEKAVVLDVYDYQQKVYDEHDNKELITFEEQFRCLKKANEKHLHDIINELKQGNNVIAEQTFFKAKRRIAYIDEIRNEMDVKIEVYVMHPSNERWIENSKKREDIKNIEVYENQKKQMEFPNPAEGFDAIFEVIDDEIILRMDDIKPEIVKQARQELTEEDTRIRREDEREHKHRQLIESMNTRPFWHYCEVCGKKSSLLQRRLWMRDGTTRHILEDLGYWGQEPVGIVH</sequence>
<dbReference type="Pfam" id="PF13671">
    <property type="entry name" value="AAA_33"/>
    <property type="match status" value="1"/>
</dbReference>
<dbReference type="AlphaFoldDB" id="D4M1S8"/>
<proteinExistence type="predicted"/>
<dbReference type="EMBL" id="FP929055">
    <property type="protein sequence ID" value="CBL25190.1"/>
    <property type="molecule type" value="Genomic_DNA"/>
</dbReference>
<name>D4M1S8_9FIRM</name>
<dbReference type="RefSeq" id="WP_015527830.1">
    <property type="nucleotide sequence ID" value="NC_021015.1"/>
</dbReference>
<evidence type="ECO:0000313" key="1">
    <source>
        <dbReference type="EMBL" id="CBL25190.1"/>
    </source>
</evidence>
<dbReference type="KEGG" id="rto:RTO_04230"/>
<dbReference type="InterPro" id="IPR027417">
    <property type="entry name" value="P-loop_NTPase"/>
</dbReference>
<reference evidence="1 2" key="1">
    <citation type="submission" date="2010-03" db="EMBL/GenBank/DDBJ databases">
        <title>The genome sequence of Ruminococcus torques L2-14.</title>
        <authorList>
            <consortium name="metaHIT consortium -- http://www.metahit.eu/"/>
            <person name="Pajon A."/>
            <person name="Turner K."/>
            <person name="Parkhill J."/>
            <person name="Duncan S."/>
            <person name="Flint H."/>
        </authorList>
    </citation>
    <scope>NUCLEOTIDE SEQUENCE [LARGE SCALE GENOMIC DNA]</scope>
    <source>
        <strain evidence="1 2">L2-14</strain>
    </source>
</reference>
<dbReference type="SUPFAM" id="SSF52540">
    <property type="entry name" value="P-loop containing nucleoside triphosphate hydrolases"/>
    <property type="match status" value="1"/>
</dbReference>
<organism evidence="1 2">
    <name type="scientific">[Ruminococcus] torques L2-14</name>
    <dbReference type="NCBI Taxonomy" id="657313"/>
    <lineage>
        <taxon>Bacteria</taxon>
        <taxon>Bacillati</taxon>
        <taxon>Bacillota</taxon>
        <taxon>Clostridia</taxon>
        <taxon>Lachnospirales</taxon>
        <taxon>Lachnospiraceae</taxon>
        <taxon>Mediterraneibacter</taxon>
    </lineage>
</organism>
<gene>
    <name evidence="1" type="ORF">RTO_04230</name>
</gene>